<evidence type="ECO:0000313" key="2">
    <source>
        <dbReference type="Proteomes" id="UP001266305"/>
    </source>
</evidence>
<reference evidence="1 2" key="1">
    <citation type="submission" date="2023-05" db="EMBL/GenBank/DDBJ databases">
        <title>B98-5 Cell Line De Novo Hybrid Assembly: An Optical Mapping Approach.</title>
        <authorList>
            <person name="Kananen K."/>
            <person name="Auerbach J.A."/>
            <person name="Kautto E."/>
            <person name="Blachly J.S."/>
        </authorList>
    </citation>
    <scope>NUCLEOTIDE SEQUENCE [LARGE SCALE GENOMIC DNA]</scope>
    <source>
        <strain evidence="1">B95-8</strain>
        <tissue evidence="1">Cell line</tissue>
    </source>
</reference>
<name>A0ABQ9VK31_SAGOE</name>
<dbReference type="Proteomes" id="UP001266305">
    <property type="component" value="Unassembled WGS sequence"/>
</dbReference>
<evidence type="ECO:0000313" key="1">
    <source>
        <dbReference type="EMBL" id="KAK2109736.1"/>
    </source>
</evidence>
<protein>
    <submittedName>
        <fullName evidence="1">Uncharacterized protein</fullName>
    </submittedName>
</protein>
<keyword evidence="2" id="KW-1185">Reference proteome</keyword>
<accession>A0ABQ9VK31</accession>
<dbReference type="EMBL" id="JASSZA010000005">
    <property type="protein sequence ID" value="KAK2109736.1"/>
    <property type="molecule type" value="Genomic_DNA"/>
</dbReference>
<sequence>MEASTGDDKDPGDLRAHCPAAPAAAQSAECQGVGWGPRAVRWRGRSTRQAACPPSLLAAAAQLSAAVGSAARVFPACAHPPLSLIRAWRLQQRLQRRCAKPGPSGASRRGCGGRVDSAGSWPCAAPRQVGAACNRLLR</sequence>
<gene>
    <name evidence="1" type="ORF">P7K49_009482</name>
</gene>
<organism evidence="1 2">
    <name type="scientific">Saguinus oedipus</name>
    <name type="common">Cotton-top tamarin</name>
    <name type="synonym">Oedipomidas oedipus</name>
    <dbReference type="NCBI Taxonomy" id="9490"/>
    <lineage>
        <taxon>Eukaryota</taxon>
        <taxon>Metazoa</taxon>
        <taxon>Chordata</taxon>
        <taxon>Craniata</taxon>
        <taxon>Vertebrata</taxon>
        <taxon>Euteleostomi</taxon>
        <taxon>Mammalia</taxon>
        <taxon>Eutheria</taxon>
        <taxon>Euarchontoglires</taxon>
        <taxon>Primates</taxon>
        <taxon>Haplorrhini</taxon>
        <taxon>Platyrrhini</taxon>
        <taxon>Cebidae</taxon>
        <taxon>Callitrichinae</taxon>
        <taxon>Saguinus</taxon>
    </lineage>
</organism>
<proteinExistence type="predicted"/>
<comment type="caution">
    <text evidence="1">The sequence shown here is derived from an EMBL/GenBank/DDBJ whole genome shotgun (WGS) entry which is preliminary data.</text>
</comment>